<organism evidence="7 8">
    <name type="scientific">Artemisia annua</name>
    <name type="common">Sweet wormwood</name>
    <dbReference type="NCBI Taxonomy" id="35608"/>
    <lineage>
        <taxon>Eukaryota</taxon>
        <taxon>Viridiplantae</taxon>
        <taxon>Streptophyta</taxon>
        <taxon>Embryophyta</taxon>
        <taxon>Tracheophyta</taxon>
        <taxon>Spermatophyta</taxon>
        <taxon>Magnoliopsida</taxon>
        <taxon>eudicotyledons</taxon>
        <taxon>Gunneridae</taxon>
        <taxon>Pentapetalae</taxon>
        <taxon>asterids</taxon>
        <taxon>campanulids</taxon>
        <taxon>Asterales</taxon>
        <taxon>Asteraceae</taxon>
        <taxon>Asteroideae</taxon>
        <taxon>Anthemideae</taxon>
        <taxon>Artemisiinae</taxon>
        <taxon>Artemisia</taxon>
    </lineage>
</organism>
<keyword evidence="3 5" id="KW-1133">Transmembrane helix</keyword>
<dbReference type="STRING" id="35608.A0A2U1N2E9"/>
<comment type="caution">
    <text evidence="7">The sequence shown here is derived from an EMBL/GenBank/DDBJ whole genome shotgun (WGS) entry which is preliminary data.</text>
</comment>
<dbReference type="GO" id="GO:0005524">
    <property type="term" value="F:ATP binding"/>
    <property type="evidence" value="ECO:0007669"/>
    <property type="project" value="InterPro"/>
</dbReference>
<keyword evidence="4 5" id="KW-0472">Membrane</keyword>
<feature type="domain" description="ABC transporter" evidence="6">
    <location>
        <begin position="162"/>
        <end position="392"/>
    </location>
</feature>
<dbReference type="GO" id="GO:0042626">
    <property type="term" value="F:ATPase-coupled transmembrane transporter activity"/>
    <property type="evidence" value="ECO:0007669"/>
    <property type="project" value="TreeGrafter"/>
</dbReference>
<evidence type="ECO:0000313" key="8">
    <source>
        <dbReference type="Proteomes" id="UP000245207"/>
    </source>
</evidence>
<dbReference type="PANTHER" id="PTHR24221">
    <property type="entry name" value="ATP-BINDING CASSETTE SUB-FAMILY B"/>
    <property type="match status" value="1"/>
</dbReference>
<accession>A0A2U1N2E9</accession>
<dbReference type="GO" id="GO:0006364">
    <property type="term" value="P:rRNA processing"/>
    <property type="evidence" value="ECO:0007669"/>
    <property type="project" value="InterPro"/>
</dbReference>
<evidence type="ECO:0000256" key="4">
    <source>
        <dbReference type="ARBA" id="ARBA00023136"/>
    </source>
</evidence>
<dbReference type="GO" id="GO:0016020">
    <property type="term" value="C:membrane"/>
    <property type="evidence" value="ECO:0007669"/>
    <property type="project" value="UniProtKB-SubCell"/>
</dbReference>
<dbReference type="GO" id="GO:0016887">
    <property type="term" value="F:ATP hydrolysis activity"/>
    <property type="evidence" value="ECO:0007669"/>
    <property type="project" value="InterPro"/>
</dbReference>
<keyword evidence="8" id="KW-1185">Reference proteome</keyword>
<dbReference type="Proteomes" id="UP000245207">
    <property type="component" value="Unassembled WGS sequence"/>
</dbReference>
<dbReference type="Gene3D" id="1.20.1560.10">
    <property type="entry name" value="ABC transporter type 1, transmembrane domain"/>
    <property type="match status" value="1"/>
</dbReference>
<feature type="transmembrane region" description="Helical" evidence="5">
    <location>
        <begin position="286"/>
        <end position="308"/>
    </location>
</feature>
<comment type="subcellular location">
    <subcellularLocation>
        <location evidence="1">Membrane</location>
        <topology evidence="1">Multi-pass membrane protein</topology>
    </subcellularLocation>
</comment>
<sequence length="393" mass="44272">MNLKTKLETKLSLNELVTAVDAYLRPSYFRYFSRGQSEKPSKGDFLIMRPKKVKLAKHDKLLKKFHHKEALVSALRAKNPENVVAVMEELVSRKKLLKCVANLDVEELGVLLFFLKRYSTMPRYANMLIKLAQKVVESRIDDINGSEELKDVKSSIKIDGRIQLKEVDFFYLSRPTKMTLNGLSLKIDAGEIVALVGTSGSGKSTIIGLIQRFCDPCKGSVEVDGIDINCYDLRASRSCIAWVSQEPTLFAETIKENIAYGKENATEAEIIQAASLANIHEFISVFAFWPLLPSFAATFTVTMIATIMSQNHHLQLDLVVRGASHHFVHHIRITSTLVIPVECLYSLITFINFGRLEGRLKVLCIGRLDMKHFSRLEGCLPGRVKVTYKVAYT</sequence>
<dbReference type="PANTHER" id="PTHR24221:SF303">
    <property type="entry name" value="TRANSPORTER FAMILY PROTEIN, PUTATIVE-RELATED"/>
    <property type="match status" value="1"/>
</dbReference>
<evidence type="ECO:0000256" key="2">
    <source>
        <dbReference type="ARBA" id="ARBA00022692"/>
    </source>
</evidence>
<protein>
    <submittedName>
        <fullName evidence="7">AAA+ ATPase domain-containing protein</fullName>
    </submittedName>
</protein>
<dbReference type="InterPro" id="IPR003439">
    <property type="entry name" value="ABC_transporter-like_ATP-bd"/>
</dbReference>
<proteinExistence type="predicted"/>
<evidence type="ECO:0000256" key="3">
    <source>
        <dbReference type="ARBA" id="ARBA00022989"/>
    </source>
</evidence>
<dbReference type="InterPro" id="IPR039421">
    <property type="entry name" value="Type_1_exporter"/>
</dbReference>
<dbReference type="Gene3D" id="3.40.50.300">
    <property type="entry name" value="P-loop containing nucleotide triphosphate hydrolases"/>
    <property type="match status" value="1"/>
</dbReference>
<reference evidence="7 8" key="1">
    <citation type="journal article" date="2018" name="Mol. Plant">
        <title>The genome of Artemisia annua provides insight into the evolution of Asteraceae family and artemisinin biosynthesis.</title>
        <authorList>
            <person name="Shen Q."/>
            <person name="Zhang L."/>
            <person name="Liao Z."/>
            <person name="Wang S."/>
            <person name="Yan T."/>
            <person name="Shi P."/>
            <person name="Liu M."/>
            <person name="Fu X."/>
            <person name="Pan Q."/>
            <person name="Wang Y."/>
            <person name="Lv Z."/>
            <person name="Lu X."/>
            <person name="Zhang F."/>
            <person name="Jiang W."/>
            <person name="Ma Y."/>
            <person name="Chen M."/>
            <person name="Hao X."/>
            <person name="Li L."/>
            <person name="Tang Y."/>
            <person name="Lv G."/>
            <person name="Zhou Y."/>
            <person name="Sun X."/>
            <person name="Brodelius P.E."/>
            <person name="Rose J.K.C."/>
            <person name="Tang K."/>
        </authorList>
    </citation>
    <scope>NUCLEOTIDE SEQUENCE [LARGE SCALE GENOMIC DNA]</scope>
    <source>
        <strain evidence="8">cv. Huhao1</strain>
        <tissue evidence="7">Leaf</tissue>
    </source>
</reference>
<dbReference type="EMBL" id="PKPP01003796">
    <property type="protein sequence ID" value="PWA67624.1"/>
    <property type="molecule type" value="Genomic_DNA"/>
</dbReference>
<gene>
    <name evidence="7" type="ORF">CTI12_AA316630</name>
</gene>
<evidence type="ECO:0000313" key="7">
    <source>
        <dbReference type="EMBL" id="PWA67624.1"/>
    </source>
</evidence>
<name>A0A2U1N2E9_ARTAN</name>
<dbReference type="SUPFAM" id="SSF52540">
    <property type="entry name" value="P-loop containing nucleoside triphosphate hydrolases"/>
    <property type="match status" value="1"/>
</dbReference>
<dbReference type="AlphaFoldDB" id="A0A2U1N2E9"/>
<dbReference type="OrthoDB" id="1741877at2759"/>
<dbReference type="InterPro" id="IPR018983">
    <property type="entry name" value="U3_snoRNA-assocProt_15_C"/>
</dbReference>
<dbReference type="Pfam" id="PF00005">
    <property type="entry name" value="ABC_tran"/>
    <property type="match status" value="1"/>
</dbReference>
<keyword evidence="2 5" id="KW-0812">Transmembrane</keyword>
<evidence type="ECO:0000256" key="1">
    <source>
        <dbReference type="ARBA" id="ARBA00004141"/>
    </source>
</evidence>
<dbReference type="InterPro" id="IPR036640">
    <property type="entry name" value="ABC1_TM_sf"/>
</dbReference>
<dbReference type="GO" id="GO:0005730">
    <property type="term" value="C:nucleolus"/>
    <property type="evidence" value="ECO:0007669"/>
    <property type="project" value="InterPro"/>
</dbReference>
<dbReference type="PROSITE" id="PS50893">
    <property type="entry name" value="ABC_TRANSPORTER_2"/>
    <property type="match status" value="1"/>
</dbReference>
<evidence type="ECO:0000259" key="6">
    <source>
        <dbReference type="PROSITE" id="PS50893"/>
    </source>
</evidence>
<dbReference type="InterPro" id="IPR027417">
    <property type="entry name" value="P-loop_NTPase"/>
</dbReference>
<evidence type="ECO:0000256" key="5">
    <source>
        <dbReference type="SAM" id="Phobius"/>
    </source>
</evidence>
<dbReference type="Pfam" id="PF09384">
    <property type="entry name" value="UTP15_C"/>
    <property type="match status" value="1"/>
</dbReference>